<dbReference type="PANTHER" id="PTHR48012">
    <property type="entry name" value="STERILE20-LIKE KINASE, ISOFORM B-RELATED"/>
    <property type="match status" value="1"/>
</dbReference>
<feature type="compositionally biased region" description="Basic and acidic residues" evidence="11">
    <location>
        <begin position="658"/>
        <end position="671"/>
    </location>
</feature>
<dbReference type="KEGG" id="tpf:TPHA_0H01630"/>
<dbReference type="OrthoDB" id="248923at2759"/>
<dbReference type="InterPro" id="IPR017441">
    <property type="entry name" value="Protein_kinase_ATP_BS"/>
</dbReference>
<dbReference type="Proteomes" id="UP000005666">
    <property type="component" value="Chromosome 8"/>
</dbReference>
<comment type="catalytic activity">
    <reaction evidence="8">
        <text>L-threonyl-[protein] + ATP = O-phospho-L-threonyl-[protein] + ADP + H(+)</text>
        <dbReference type="Rhea" id="RHEA:46608"/>
        <dbReference type="Rhea" id="RHEA-COMP:11060"/>
        <dbReference type="Rhea" id="RHEA-COMP:11605"/>
        <dbReference type="ChEBI" id="CHEBI:15378"/>
        <dbReference type="ChEBI" id="CHEBI:30013"/>
        <dbReference type="ChEBI" id="CHEBI:30616"/>
        <dbReference type="ChEBI" id="CHEBI:61977"/>
        <dbReference type="ChEBI" id="CHEBI:456216"/>
        <dbReference type="EC" id="2.7.11.1"/>
    </reaction>
</comment>
<evidence type="ECO:0000256" key="3">
    <source>
        <dbReference type="ARBA" id="ARBA00022527"/>
    </source>
</evidence>
<dbReference type="EC" id="2.7.11.1" evidence="2"/>
<dbReference type="OMA" id="IMEGVYY"/>
<feature type="compositionally biased region" description="Polar residues" evidence="11">
    <location>
        <begin position="1023"/>
        <end position="1036"/>
    </location>
</feature>
<dbReference type="HOGENOM" id="CLU_009125_1_0_1"/>
<reference evidence="13 14" key="1">
    <citation type="journal article" date="2011" name="Proc. Natl. Acad. Sci. U.S.A.">
        <title>Evolutionary erosion of yeast sex chromosomes by mating-type switching accidents.</title>
        <authorList>
            <person name="Gordon J.L."/>
            <person name="Armisen D."/>
            <person name="Proux-Wera E."/>
            <person name="Oheigeartaigh S.S."/>
            <person name="Byrne K.P."/>
            <person name="Wolfe K.H."/>
        </authorList>
    </citation>
    <scope>NUCLEOTIDE SEQUENCE [LARGE SCALE GENOMIC DNA]</scope>
    <source>
        <strain evidence="14">ATCC 24235 / CBS 4417 / NBRC 1672 / NRRL Y-8282 / UCD 70-5</strain>
    </source>
</reference>
<evidence type="ECO:0000256" key="11">
    <source>
        <dbReference type="SAM" id="MobiDB-lite"/>
    </source>
</evidence>
<proteinExistence type="inferred from homology"/>
<dbReference type="GO" id="GO:0005737">
    <property type="term" value="C:cytoplasm"/>
    <property type="evidence" value="ECO:0007669"/>
    <property type="project" value="TreeGrafter"/>
</dbReference>
<feature type="region of interest" description="Disordered" evidence="11">
    <location>
        <begin position="828"/>
        <end position="890"/>
    </location>
</feature>
<feature type="binding site" evidence="10">
    <location>
        <position position="75"/>
    </location>
    <ligand>
        <name>ATP</name>
        <dbReference type="ChEBI" id="CHEBI:30616"/>
    </ligand>
</feature>
<evidence type="ECO:0000256" key="7">
    <source>
        <dbReference type="ARBA" id="ARBA00022840"/>
    </source>
</evidence>
<evidence type="ECO:0000256" key="8">
    <source>
        <dbReference type="ARBA" id="ARBA00047899"/>
    </source>
</evidence>
<feature type="domain" description="Protein kinase" evidence="12">
    <location>
        <begin position="46"/>
        <end position="299"/>
    </location>
</feature>
<keyword evidence="5 10" id="KW-0547">Nucleotide-binding</keyword>
<dbReference type="SMART" id="SM00220">
    <property type="entry name" value="S_TKc"/>
    <property type="match status" value="1"/>
</dbReference>
<dbReference type="PROSITE" id="PS00108">
    <property type="entry name" value="PROTEIN_KINASE_ST"/>
    <property type="match status" value="1"/>
</dbReference>
<dbReference type="Gene3D" id="1.10.510.10">
    <property type="entry name" value="Transferase(Phosphotransferase) domain 1"/>
    <property type="match status" value="1"/>
</dbReference>
<dbReference type="GO" id="GO:0007118">
    <property type="term" value="P:budding cell apical bud growth"/>
    <property type="evidence" value="ECO:0007669"/>
    <property type="project" value="EnsemblFungi"/>
</dbReference>
<feature type="region of interest" description="Disordered" evidence="11">
    <location>
        <begin position="643"/>
        <end position="707"/>
    </location>
</feature>
<evidence type="ECO:0000313" key="14">
    <source>
        <dbReference type="Proteomes" id="UP000005666"/>
    </source>
</evidence>
<keyword evidence="6" id="KW-0418">Kinase</keyword>
<dbReference type="GO" id="GO:0004674">
    <property type="term" value="F:protein serine/threonine kinase activity"/>
    <property type="evidence" value="ECO:0007669"/>
    <property type="project" value="UniProtKB-KW"/>
</dbReference>
<keyword evidence="14" id="KW-1185">Reference proteome</keyword>
<dbReference type="STRING" id="1071381.G8BX65"/>
<evidence type="ECO:0000259" key="12">
    <source>
        <dbReference type="PROSITE" id="PS50011"/>
    </source>
</evidence>
<dbReference type="eggNOG" id="KOG0201">
    <property type="taxonomic scope" value="Eukaryota"/>
</dbReference>
<feature type="compositionally biased region" description="Polar residues" evidence="11">
    <location>
        <begin position="687"/>
        <end position="707"/>
    </location>
</feature>
<comment type="catalytic activity">
    <reaction evidence="9">
        <text>L-seryl-[protein] + ATP = O-phospho-L-seryl-[protein] + ADP + H(+)</text>
        <dbReference type="Rhea" id="RHEA:17989"/>
        <dbReference type="Rhea" id="RHEA-COMP:9863"/>
        <dbReference type="Rhea" id="RHEA-COMP:11604"/>
        <dbReference type="ChEBI" id="CHEBI:15378"/>
        <dbReference type="ChEBI" id="CHEBI:29999"/>
        <dbReference type="ChEBI" id="CHEBI:30616"/>
        <dbReference type="ChEBI" id="CHEBI:83421"/>
        <dbReference type="ChEBI" id="CHEBI:456216"/>
        <dbReference type="EC" id="2.7.11.1"/>
    </reaction>
</comment>
<evidence type="ECO:0000256" key="6">
    <source>
        <dbReference type="ARBA" id="ARBA00022777"/>
    </source>
</evidence>
<dbReference type="PANTHER" id="PTHR48012:SF10">
    <property type="entry name" value="FI20177P1"/>
    <property type="match status" value="1"/>
</dbReference>
<dbReference type="RefSeq" id="XP_003686803.1">
    <property type="nucleotide sequence ID" value="XM_003686755.1"/>
</dbReference>
<evidence type="ECO:0000256" key="10">
    <source>
        <dbReference type="PROSITE-ProRule" id="PRU10141"/>
    </source>
</evidence>
<comment type="similarity">
    <text evidence="1">Belongs to the protein kinase superfamily. STE Ser/Thr protein kinase family. STE20 subfamily.</text>
</comment>
<protein>
    <recommendedName>
        <fullName evidence="2">non-specific serine/threonine protein kinase</fullName>
        <ecNumber evidence="2">2.7.11.1</ecNumber>
    </recommendedName>
</protein>
<evidence type="ECO:0000256" key="4">
    <source>
        <dbReference type="ARBA" id="ARBA00022679"/>
    </source>
</evidence>
<feature type="region of interest" description="Disordered" evidence="11">
    <location>
        <begin position="1000"/>
        <end position="1036"/>
    </location>
</feature>
<dbReference type="GO" id="GO:0005933">
    <property type="term" value="C:cellular bud"/>
    <property type="evidence" value="ECO:0007669"/>
    <property type="project" value="EnsemblFungi"/>
</dbReference>
<keyword evidence="4" id="KW-0808">Transferase</keyword>
<dbReference type="GO" id="GO:0005524">
    <property type="term" value="F:ATP binding"/>
    <property type="evidence" value="ECO:0007669"/>
    <property type="project" value="UniProtKB-UniRule"/>
</dbReference>
<evidence type="ECO:0000256" key="2">
    <source>
        <dbReference type="ARBA" id="ARBA00012513"/>
    </source>
</evidence>
<evidence type="ECO:0000256" key="9">
    <source>
        <dbReference type="ARBA" id="ARBA00048679"/>
    </source>
</evidence>
<accession>G8BX65</accession>
<dbReference type="PROSITE" id="PS50011">
    <property type="entry name" value="PROTEIN_KINASE_DOM"/>
    <property type="match status" value="1"/>
</dbReference>
<dbReference type="GO" id="GO:0043332">
    <property type="term" value="C:mating projection tip"/>
    <property type="evidence" value="ECO:0007669"/>
    <property type="project" value="EnsemblFungi"/>
</dbReference>
<organism evidence="13 14">
    <name type="scientific">Tetrapisispora phaffii (strain ATCC 24235 / CBS 4417 / NBRC 1672 / NRRL Y-8282 / UCD 70-5)</name>
    <name type="common">Yeast</name>
    <name type="synonym">Fabospora phaffii</name>
    <dbReference type="NCBI Taxonomy" id="1071381"/>
    <lineage>
        <taxon>Eukaryota</taxon>
        <taxon>Fungi</taxon>
        <taxon>Dikarya</taxon>
        <taxon>Ascomycota</taxon>
        <taxon>Saccharomycotina</taxon>
        <taxon>Saccharomycetes</taxon>
        <taxon>Saccharomycetales</taxon>
        <taxon>Saccharomycetaceae</taxon>
        <taxon>Tetrapisispora</taxon>
    </lineage>
</organism>
<evidence type="ECO:0000256" key="1">
    <source>
        <dbReference type="ARBA" id="ARBA00008874"/>
    </source>
</evidence>
<dbReference type="InterPro" id="IPR050629">
    <property type="entry name" value="STE20/SPS1-PAK"/>
</dbReference>
<keyword evidence="7 10" id="KW-0067">ATP-binding</keyword>
<dbReference type="InterPro" id="IPR000719">
    <property type="entry name" value="Prot_kinase_dom"/>
</dbReference>
<dbReference type="GO" id="GO:0031505">
    <property type="term" value="P:fungal-type cell wall organization"/>
    <property type="evidence" value="ECO:0007669"/>
    <property type="project" value="EnsemblFungi"/>
</dbReference>
<dbReference type="EMBL" id="HE612863">
    <property type="protein sequence ID" value="CCE64369.1"/>
    <property type="molecule type" value="Genomic_DNA"/>
</dbReference>
<dbReference type="Pfam" id="PF00069">
    <property type="entry name" value="Pkinase"/>
    <property type="match status" value="1"/>
</dbReference>
<dbReference type="InterPro" id="IPR011009">
    <property type="entry name" value="Kinase-like_dom_sf"/>
</dbReference>
<sequence>MATSRKVNNPNTNKEETFLQTTDNVTTIAPKHTLAQSQDSDVCSSFRRTEVIGRGKFGVVYKGYHVKTQQVYAIKVLNLDSESDEVEDVQREVQFLSSLKQFPNIIRYFGSYLKDTNLWIIMDYCAGGSIRTLLRPGKIDEKYIGIIMREILIALQYIHKDNVIHRDIKAANVLVTNEGKVKLCDFGVAAQLNQTKLRRQTMAGTPYWMAPEVIMEGAYYDTKADIWSLGITAYEIATGNPPYCEIEALRAMQLITKSKPARLEGRSYSTSLKEFIALCLDEDPKERLSAEELQKTKFIKSQRAVPTTILKELISRYLLFRDKHTPREHSYADDLGNNKESEVNYKNQDVAVAEPATDAKPDDMDVKWDFDSLTSTDYIMENDINVDIIPEENSNDWSKTEGDQFNFAYPDEDPYYFGHTNNNNTHHIRKTYQESTMGKQYHATFMKNSTLNAYNGQTHTTTNNFTSNLQRTGLGNNGMMGTHATHTTANKATESRATKQLLQLFEDSDVITEERSIDNDIYNIQKPHSLVPPQDLQSNGVTNPPSSILRPQLNMINGPNIASHSTQSLPVLQTKFSKNMTGPGNVVTSAATPIEIEIPEELPVSSIKVPSNLDTPIETKTRSATVSASNLNHTNHPNLYRRLTVTGNNNNASAPVINRKDSQLGKGHSDDPSNFSKVHRRTPTPPNNSVTSSNQSPAKMLTASPNGNSSSIYHSSFKSAPIPLIESKDSFVQSANNGASLGTSLEGETSRVKRDFKLNNPNLKLHMPSPTNITSNKLLVNTTQIGDSPGIGGENINQFGFNTTSTANIPVSMTPINEKHMDFGSKIKRSQSLSKVKSSTIHDNTGTPGVVNRSKKPSSNTTNSIGSIGSEQAESTTLSNESQLNSSSTAGSHVALNQSLSNIYNSATSVWNGNSNNLSGANPKLCMSMPPVSIPTELFLDFDLKNPSNKNEYVWQDQKTRVLDELKSLLTLFDDNLLVLESSLKKQLHSVEKAIPSNTSMQLTAVASHPEMEEEANEAGTPETINNLSNEQEASL</sequence>
<dbReference type="PROSITE" id="PS00107">
    <property type="entry name" value="PROTEIN_KINASE_ATP"/>
    <property type="match status" value="1"/>
</dbReference>
<evidence type="ECO:0000313" key="13">
    <source>
        <dbReference type="EMBL" id="CCE64369.1"/>
    </source>
</evidence>
<feature type="compositionally biased region" description="Polar residues" evidence="11">
    <location>
        <begin position="857"/>
        <end position="890"/>
    </location>
</feature>
<keyword evidence="3" id="KW-0723">Serine/threonine-protein kinase</keyword>
<feature type="compositionally biased region" description="Polar residues" evidence="11">
    <location>
        <begin position="830"/>
        <end position="847"/>
    </location>
</feature>
<dbReference type="FunFam" id="1.10.510.10:FF:000499">
    <property type="entry name" value="Serine/threonine-protein kinase KIC1"/>
    <property type="match status" value="1"/>
</dbReference>
<dbReference type="GeneID" id="11534160"/>
<dbReference type="SUPFAM" id="SSF56112">
    <property type="entry name" value="Protein kinase-like (PK-like)"/>
    <property type="match status" value="1"/>
</dbReference>
<name>G8BX65_TETPH</name>
<dbReference type="InterPro" id="IPR008271">
    <property type="entry name" value="Ser/Thr_kinase_AS"/>
</dbReference>
<gene>
    <name evidence="13" type="primary">TPHA0H01630</name>
    <name evidence="13" type="ordered locus">TPHA_0H01630</name>
</gene>
<evidence type="ECO:0000256" key="5">
    <source>
        <dbReference type="ARBA" id="ARBA00022741"/>
    </source>
</evidence>
<dbReference type="GO" id="GO:0000131">
    <property type="term" value="C:incipient cellular bud site"/>
    <property type="evidence" value="ECO:0007669"/>
    <property type="project" value="EnsemblFungi"/>
</dbReference>
<dbReference type="AlphaFoldDB" id="G8BX65"/>